<organism evidence="1 2">
    <name type="scientific">Trametes sanguinea</name>
    <dbReference type="NCBI Taxonomy" id="158606"/>
    <lineage>
        <taxon>Eukaryota</taxon>
        <taxon>Fungi</taxon>
        <taxon>Dikarya</taxon>
        <taxon>Basidiomycota</taxon>
        <taxon>Agaricomycotina</taxon>
        <taxon>Agaricomycetes</taxon>
        <taxon>Polyporales</taxon>
        <taxon>Polyporaceae</taxon>
        <taxon>Trametes</taxon>
    </lineage>
</organism>
<protein>
    <submittedName>
        <fullName evidence="1">Uncharacterized protein</fullName>
    </submittedName>
</protein>
<dbReference type="EMBL" id="JANSHE010002721">
    <property type="protein sequence ID" value="KAJ2989877.1"/>
    <property type="molecule type" value="Genomic_DNA"/>
</dbReference>
<gene>
    <name evidence="1" type="ORF">NUW54_g8648</name>
</gene>
<reference evidence="1" key="1">
    <citation type="submission" date="2022-08" db="EMBL/GenBank/DDBJ databases">
        <title>Genome Sequence of Pycnoporus sanguineus.</title>
        <authorList>
            <person name="Buettner E."/>
        </authorList>
    </citation>
    <scope>NUCLEOTIDE SEQUENCE</scope>
    <source>
        <strain evidence="1">CG-C14</strain>
    </source>
</reference>
<evidence type="ECO:0000313" key="1">
    <source>
        <dbReference type="EMBL" id="KAJ2989877.1"/>
    </source>
</evidence>
<dbReference type="Proteomes" id="UP001144978">
    <property type="component" value="Unassembled WGS sequence"/>
</dbReference>
<accession>A0ACC1PDE1</accession>
<keyword evidence="2" id="KW-1185">Reference proteome</keyword>
<proteinExistence type="predicted"/>
<evidence type="ECO:0000313" key="2">
    <source>
        <dbReference type="Proteomes" id="UP001144978"/>
    </source>
</evidence>
<sequence>MPFPRYIDLPPFEIIDDVLLAQAKSHILLRRIGTWSLYPSMTDHIARNVAQLSITPSAISPRSVLLNMLVTMTKSPWLHEYDPMPVPSASCLSAGTFRSPKPLVVYIHPAIEHELSLTALYRLPAAATCKCLPPHLSHLPVPQPHFTMANTSYKSTPPKLRPLASPFVVTQRPGIQTLRRELRETMSYKLLGLPYDEWMDAFLPIEDTEVDYKEYGGLFDGVVIDKKESEMYGPFVEAVNGANILGDFVLAETHARYDKTDKNKMKVDGGMYPKGSPAIEQQRTDWASVEVFIECKTSDGHDPYDENHDLRKHRLRVSTPHSSLRHRHLGQSGPARSMGPIWYRVFREVRLQGGAREARSLLLACRARDPEARGHDPTATRVLRGSTDYKTLNAWKTKEVDDDDYVAKRFVKSLTGNRPWWRLTVADSKHGKQDFLVGQPTFAAPGVVGRGTRGYIALRVSHPLDESPFVYLKDCWRVLHERSALEGDILSHLNDKRVKNIPTALYHGDVEDHRTISQDFCKCATSGCVAESIEIAEERLVEEMLGEGRDGAVVDTSDEYVEETSGKPAGELSGETADETSAHASCQSVEEEDAETGEGPSTDAPGPGLSSTTDSRCCMKAHRHYRLVVKEVGLPLQEFPCGRILVWAIRDAVKAHEDAYKKARVMHRDISVGNILIIPPNRKNKKSTYQGLLADWELSKGLDDYKVKARHPDRTGTWQFMSVYIQDHPEAQVLISDELESFVHVMLYCAVRYLPHTAKDVADFMYHYFDDGVREAGTEYTCGMLKRKVMKEGVVTTRRDTRIIFLRRPRDPNAKPTVPSDVPKKDQHPINDILAPLLDCFTARYQLLDPKFNEPTDNESDSDSEDDDSESDDSSSDDSSSQSDNPPVVVEDALRVQKLLLKLNSKRIESHKYMIKLLKKASYKKAHRWPGPEDRTADQLDPDFNPNKTPKTHEKRSAPEPEAQEQPASKRHRSAASRA</sequence>
<comment type="caution">
    <text evidence="1">The sequence shown here is derived from an EMBL/GenBank/DDBJ whole genome shotgun (WGS) entry which is preliminary data.</text>
</comment>
<name>A0ACC1PDE1_9APHY</name>